<feature type="binding site" description="axial binding residue" evidence="8">
    <location>
        <position position="450"/>
    </location>
    <ligand>
        <name>heme</name>
        <dbReference type="ChEBI" id="CHEBI:30413"/>
    </ligand>
    <ligandPart>
        <name>Fe</name>
        <dbReference type="ChEBI" id="CHEBI:18248"/>
    </ligandPart>
</feature>
<evidence type="ECO:0000256" key="8">
    <source>
        <dbReference type="PIRSR" id="PIRSR602401-1"/>
    </source>
</evidence>
<keyword evidence="10" id="KW-1133">Transmembrane helix</keyword>
<dbReference type="AlphaFoldDB" id="A0AA39CML0"/>
<evidence type="ECO:0000256" key="10">
    <source>
        <dbReference type="SAM" id="Phobius"/>
    </source>
</evidence>
<dbReference type="InterPro" id="IPR017972">
    <property type="entry name" value="Cyt_P450_CS"/>
</dbReference>
<keyword evidence="10" id="KW-0812">Transmembrane</keyword>
<keyword evidence="3 8" id="KW-0349">Heme</keyword>
<keyword evidence="5 9" id="KW-0560">Oxidoreductase</keyword>
<evidence type="ECO:0000256" key="7">
    <source>
        <dbReference type="ARBA" id="ARBA00023033"/>
    </source>
</evidence>
<dbReference type="PANTHER" id="PTHR24305:SF157">
    <property type="entry name" value="N-ACETYLTRYPTOPHAN 6-HYDROXYLASE IVOC-RELATED"/>
    <property type="match status" value="1"/>
</dbReference>
<dbReference type="CDD" id="cd11062">
    <property type="entry name" value="CYP58-like"/>
    <property type="match status" value="1"/>
</dbReference>
<sequence>MVVTDTFFSSLLAVAGTYTLYLVGLVIYRLYFHPLAKFPGPRYAAISHWHEAYYDVVLKGQFTFKVQELHKQYGSIVRILPDELHIQDSDFYETLYTKAGRVDKYEWMAGRFGDHNSSFATASDELHRVRRGALNPLFSRQRILDLQDVIQGKIDILVDRVREFQTEGKVMPINRAFSALTEEVILEYCFSISYDALRQPVFEKSLHDPIMAADEFSNITLQFPWLPKILFNLPQSITVKMQPEYATFFRMQGDFQKQIDAMKAGRMKDVLEKSDHRTVFQELIESNLPPAEKDSVRLMGEASVVVAAGVVTTGWALATAAFHIVNNPSVSRKLRAELEAAIPNPNVKSSWTELEKLPYLAGCVREAVRMSYGVTAREPRLLSKPLEYKGWIIPPRTPVSMTNVDVCDDKEIFPQPRRFRPERWIGSQKAPNGQSLERYYVGFGKGTRSCLGINLAQAELHMTLAALFRNFDFELYQTDISDLEFAHDFFAPSPRLDSKGVRIKVKPA</sequence>
<organism evidence="11 12">
    <name type="scientific">Cladophialophora chaetospira</name>
    <dbReference type="NCBI Taxonomy" id="386627"/>
    <lineage>
        <taxon>Eukaryota</taxon>
        <taxon>Fungi</taxon>
        <taxon>Dikarya</taxon>
        <taxon>Ascomycota</taxon>
        <taxon>Pezizomycotina</taxon>
        <taxon>Eurotiomycetes</taxon>
        <taxon>Chaetothyriomycetidae</taxon>
        <taxon>Chaetothyriales</taxon>
        <taxon>Herpotrichiellaceae</taxon>
        <taxon>Cladophialophora</taxon>
    </lineage>
</organism>
<dbReference type="InterPro" id="IPR002401">
    <property type="entry name" value="Cyt_P450_E_grp-I"/>
</dbReference>
<dbReference type="GO" id="GO:0020037">
    <property type="term" value="F:heme binding"/>
    <property type="evidence" value="ECO:0007669"/>
    <property type="project" value="InterPro"/>
</dbReference>
<evidence type="ECO:0000256" key="1">
    <source>
        <dbReference type="ARBA" id="ARBA00001971"/>
    </source>
</evidence>
<dbReference type="EMBL" id="JAPDRK010000004">
    <property type="protein sequence ID" value="KAJ9613338.1"/>
    <property type="molecule type" value="Genomic_DNA"/>
</dbReference>
<protein>
    <recommendedName>
        <fullName evidence="13">Cytochrome P450</fullName>
    </recommendedName>
</protein>
<evidence type="ECO:0000256" key="2">
    <source>
        <dbReference type="ARBA" id="ARBA00010617"/>
    </source>
</evidence>
<evidence type="ECO:0000313" key="12">
    <source>
        <dbReference type="Proteomes" id="UP001172673"/>
    </source>
</evidence>
<dbReference type="Pfam" id="PF00067">
    <property type="entry name" value="p450"/>
    <property type="match status" value="1"/>
</dbReference>
<gene>
    <name evidence="11" type="ORF">H2200_003280</name>
</gene>
<evidence type="ECO:0000256" key="3">
    <source>
        <dbReference type="ARBA" id="ARBA00022617"/>
    </source>
</evidence>
<evidence type="ECO:0008006" key="13">
    <source>
        <dbReference type="Google" id="ProtNLM"/>
    </source>
</evidence>
<comment type="caution">
    <text evidence="11">The sequence shown here is derived from an EMBL/GenBank/DDBJ whole genome shotgun (WGS) entry which is preliminary data.</text>
</comment>
<accession>A0AA39CML0</accession>
<keyword evidence="12" id="KW-1185">Reference proteome</keyword>
<dbReference type="PRINTS" id="PR00463">
    <property type="entry name" value="EP450I"/>
</dbReference>
<dbReference type="PANTHER" id="PTHR24305">
    <property type="entry name" value="CYTOCHROME P450"/>
    <property type="match status" value="1"/>
</dbReference>
<keyword evidence="10" id="KW-0472">Membrane</keyword>
<proteinExistence type="inferred from homology"/>
<evidence type="ECO:0000256" key="4">
    <source>
        <dbReference type="ARBA" id="ARBA00022723"/>
    </source>
</evidence>
<feature type="transmembrane region" description="Helical" evidence="10">
    <location>
        <begin position="6"/>
        <end position="28"/>
    </location>
</feature>
<evidence type="ECO:0000313" key="11">
    <source>
        <dbReference type="EMBL" id="KAJ9613338.1"/>
    </source>
</evidence>
<dbReference type="PROSITE" id="PS00086">
    <property type="entry name" value="CYTOCHROME_P450"/>
    <property type="match status" value="1"/>
</dbReference>
<keyword evidence="6 8" id="KW-0408">Iron</keyword>
<evidence type="ECO:0000256" key="9">
    <source>
        <dbReference type="RuleBase" id="RU000461"/>
    </source>
</evidence>
<dbReference type="InterPro" id="IPR036396">
    <property type="entry name" value="Cyt_P450_sf"/>
</dbReference>
<dbReference type="GO" id="GO:0004497">
    <property type="term" value="F:monooxygenase activity"/>
    <property type="evidence" value="ECO:0007669"/>
    <property type="project" value="UniProtKB-KW"/>
</dbReference>
<dbReference type="GO" id="GO:0016705">
    <property type="term" value="F:oxidoreductase activity, acting on paired donors, with incorporation or reduction of molecular oxygen"/>
    <property type="evidence" value="ECO:0007669"/>
    <property type="project" value="InterPro"/>
</dbReference>
<dbReference type="SUPFAM" id="SSF48264">
    <property type="entry name" value="Cytochrome P450"/>
    <property type="match status" value="1"/>
</dbReference>
<dbReference type="GO" id="GO:0005506">
    <property type="term" value="F:iron ion binding"/>
    <property type="evidence" value="ECO:0007669"/>
    <property type="project" value="InterPro"/>
</dbReference>
<name>A0AA39CML0_9EURO</name>
<keyword evidence="4 8" id="KW-0479">Metal-binding</keyword>
<evidence type="ECO:0000256" key="5">
    <source>
        <dbReference type="ARBA" id="ARBA00023002"/>
    </source>
</evidence>
<keyword evidence="7 9" id="KW-0503">Monooxygenase</keyword>
<dbReference type="InterPro" id="IPR001128">
    <property type="entry name" value="Cyt_P450"/>
</dbReference>
<reference evidence="11" key="1">
    <citation type="submission" date="2022-10" db="EMBL/GenBank/DDBJ databases">
        <title>Culturing micro-colonial fungi from biological soil crusts in the Mojave desert and describing Neophaeococcomyces mojavensis, and introducing the new genera and species Taxawa tesnikishii.</title>
        <authorList>
            <person name="Kurbessoian T."/>
            <person name="Stajich J.E."/>
        </authorList>
    </citation>
    <scope>NUCLEOTIDE SEQUENCE</scope>
    <source>
        <strain evidence="11">TK_41</strain>
    </source>
</reference>
<dbReference type="Proteomes" id="UP001172673">
    <property type="component" value="Unassembled WGS sequence"/>
</dbReference>
<dbReference type="Gene3D" id="1.10.630.10">
    <property type="entry name" value="Cytochrome P450"/>
    <property type="match status" value="1"/>
</dbReference>
<evidence type="ECO:0000256" key="6">
    <source>
        <dbReference type="ARBA" id="ARBA00023004"/>
    </source>
</evidence>
<comment type="similarity">
    <text evidence="2 9">Belongs to the cytochrome P450 family.</text>
</comment>
<comment type="cofactor">
    <cofactor evidence="1 8">
        <name>heme</name>
        <dbReference type="ChEBI" id="CHEBI:30413"/>
    </cofactor>
</comment>
<dbReference type="InterPro" id="IPR050121">
    <property type="entry name" value="Cytochrome_P450_monoxygenase"/>
</dbReference>